<organism evidence="2 3">
    <name type="scientific">Streptomyces phaeoluteigriseus</name>
    <dbReference type="NCBI Taxonomy" id="114686"/>
    <lineage>
        <taxon>Bacteria</taxon>
        <taxon>Bacillati</taxon>
        <taxon>Actinomycetota</taxon>
        <taxon>Actinomycetes</taxon>
        <taxon>Kitasatosporales</taxon>
        <taxon>Streptomycetaceae</taxon>
        <taxon>Streptomyces</taxon>
        <taxon>Streptomyces aurantiacus group</taxon>
    </lineage>
</organism>
<dbReference type="Pfam" id="PF13529">
    <property type="entry name" value="Peptidase_C39_2"/>
    <property type="match status" value="1"/>
</dbReference>
<evidence type="ECO:0000313" key="3">
    <source>
        <dbReference type="Proteomes" id="UP000184286"/>
    </source>
</evidence>
<evidence type="ECO:0000313" key="2">
    <source>
        <dbReference type="EMBL" id="OQD57367.1"/>
    </source>
</evidence>
<dbReference type="STRING" id="114686.BM536_005200"/>
<reference evidence="3" key="1">
    <citation type="submission" date="2016-11" db="EMBL/GenBank/DDBJ databases">
        <authorList>
            <person name="Schniete J.K."/>
            <person name="Salih T."/>
            <person name="Algora Gallardo L."/>
            <person name="Martinez Fernandez S."/>
            <person name="Herron P.R."/>
        </authorList>
    </citation>
    <scope>NUCLEOTIDE SEQUENCE [LARGE SCALE GENOMIC DNA]</scope>
    <source>
        <strain evidence="3">DSM 41896</strain>
    </source>
</reference>
<dbReference type="Gene3D" id="3.90.70.10">
    <property type="entry name" value="Cysteine proteinases"/>
    <property type="match status" value="1"/>
</dbReference>
<evidence type="ECO:0000259" key="1">
    <source>
        <dbReference type="Pfam" id="PF13529"/>
    </source>
</evidence>
<reference evidence="2 3" key="2">
    <citation type="submission" date="2017-02" db="EMBL/GenBank/DDBJ databases">
        <title>Draft genome sequence of Streptomyces phaeoluteigriseus type strain DSM41896.</title>
        <authorList>
            <person name="Salih T.S."/>
            <person name="Algora Gallardo L."/>
            <person name="Melo Santos T."/>
            <person name="Filgueira Martinez S."/>
            <person name="Herron P.R."/>
        </authorList>
    </citation>
    <scope>NUCLEOTIDE SEQUENCE [LARGE SCALE GENOMIC DNA]</scope>
    <source>
        <strain evidence="2 3">DSM 41896</strain>
    </source>
</reference>
<comment type="caution">
    <text evidence="2">The sequence shown here is derived from an EMBL/GenBank/DDBJ whole genome shotgun (WGS) entry which is preliminary data.</text>
</comment>
<feature type="domain" description="Peptidase C39-like" evidence="1">
    <location>
        <begin position="55"/>
        <end position="190"/>
    </location>
</feature>
<name>A0A1V6MYG7_9ACTN</name>
<dbReference type="EMBL" id="MPOH02000005">
    <property type="protein sequence ID" value="OQD57367.1"/>
    <property type="molecule type" value="Genomic_DNA"/>
</dbReference>
<protein>
    <recommendedName>
        <fullName evidence="1">Peptidase C39-like domain-containing protein</fullName>
    </recommendedName>
</protein>
<dbReference type="Proteomes" id="UP000184286">
    <property type="component" value="Unassembled WGS sequence"/>
</dbReference>
<sequence>MLLGDPVGPSAVAVPYAGPAVGGVPDLPNFDPARSDPAAVSGSPGEAMDVWRQHTGVNACAIGAQGMVLSHLTGQEYSEEQLTQEAASMGWFDGSGTAPADVGNLLEHHGVPVQHVEGASLEQLEQVVASGGAAIVGVDSSEIWTSGYDPADDPVGTAPGIPGQDADHAVWVTGIDYSDPASPMVILNDSGHPDGQGLAVPLDEFMGAWQDSGNLLVAAGAPGTVAP</sequence>
<accession>A0A1V6MYG7</accession>
<dbReference type="AlphaFoldDB" id="A0A1V6MYG7"/>
<gene>
    <name evidence="2" type="ORF">BM536_005200</name>
</gene>
<dbReference type="InterPro" id="IPR039564">
    <property type="entry name" value="Peptidase_C39-like"/>
</dbReference>
<proteinExistence type="predicted"/>